<dbReference type="PRINTS" id="PR00081">
    <property type="entry name" value="GDHRDH"/>
</dbReference>
<dbReference type="PANTHER" id="PTHR42760:SF133">
    <property type="entry name" value="3-OXOACYL-[ACYL-CARRIER-PROTEIN] REDUCTASE"/>
    <property type="match status" value="1"/>
</dbReference>
<dbReference type="FunFam" id="3.40.50.720:FF:000084">
    <property type="entry name" value="Short-chain dehydrogenase reductase"/>
    <property type="match status" value="1"/>
</dbReference>
<organism evidence="3 4">
    <name type="scientific">Ruicaihuangia caeni</name>
    <dbReference type="NCBI Taxonomy" id="3042517"/>
    <lineage>
        <taxon>Bacteria</taxon>
        <taxon>Bacillati</taxon>
        <taxon>Actinomycetota</taxon>
        <taxon>Actinomycetes</taxon>
        <taxon>Micrococcales</taxon>
        <taxon>Microbacteriaceae</taxon>
        <taxon>Ruicaihuangia</taxon>
    </lineage>
</organism>
<dbReference type="GO" id="GO:0048038">
    <property type="term" value="F:quinone binding"/>
    <property type="evidence" value="ECO:0007669"/>
    <property type="project" value="TreeGrafter"/>
</dbReference>
<dbReference type="GO" id="GO:0047936">
    <property type="term" value="F:glucose 1-dehydrogenase [NAD(P)+] activity"/>
    <property type="evidence" value="ECO:0007669"/>
    <property type="project" value="UniProtKB-EC"/>
</dbReference>
<gene>
    <name evidence="3" type="ORF">QF206_00515</name>
</gene>
<accession>A0AAW6T5T5</accession>
<name>A0AAW6T5T5_9MICO</name>
<dbReference type="Pfam" id="PF13561">
    <property type="entry name" value="adh_short_C2"/>
    <property type="match status" value="1"/>
</dbReference>
<evidence type="ECO:0000256" key="1">
    <source>
        <dbReference type="ARBA" id="ARBA00006484"/>
    </source>
</evidence>
<dbReference type="PANTHER" id="PTHR42760">
    <property type="entry name" value="SHORT-CHAIN DEHYDROGENASES/REDUCTASES FAMILY MEMBER"/>
    <property type="match status" value="1"/>
</dbReference>
<comment type="similarity">
    <text evidence="1">Belongs to the short-chain dehydrogenases/reductases (SDR) family.</text>
</comment>
<keyword evidence="4" id="KW-1185">Reference proteome</keyword>
<sequence length="269" mass="27735">MTLLTGMTAAITGAGQGIGRTIALRLAAQGANVVVSDIDATRAEAVAGEVRALGVRSASVRADVTSAADNALIVDAAADEFGRLDLMVCNAGVIQVKPFLDVTPDDWDATFAVNVKGTMLSIQAAARQMLSQGPMGEGRPNGKIVNMASIAGRYAAGPMAPIIPHYRASKAAVISLTHSASATFAPHITVNAICPGLVDTDMWKRIDAEWSAVAGWETGTAWKTRTAAVPLGRPQRSDDVAGVAEFLASPAADYMTGQSINIDGGLTMG</sequence>
<dbReference type="GO" id="GO:0006633">
    <property type="term" value="P:fatty acid biosynthetic process"/>
    <property type="evidence" value="ECO:0007669"/>
    <property type="project" value="TreeGrafter"/>
</dbReference>
<dbReference type="NCBIfam" id="NF005559">
    <property type="entry name" value="PRK07231.1"/>
    <property type="match status" value="1"/>
</dbReference>
<dbReference type="EMBL" id="JASATX010000001">
    <property type="protein sequence ID" value="MDI2097450.1"/>
    <property type="molecule type" value="Genomic_DNA"/>
</dbReference>
<dbReference type="SUPFAM" id="SSF51735">
    <property type="entry name" value="NAD(P)-binding Rossmann-fold domains"/>
    <property type="match status" value="1"/>
</dbReference>
<dbReference type="Proteomes" id="UP001321506">
    <property type="component" value="Unassembled WGS sequence"/>
</dbReference>
<dbReference type="EC" id="1.1.1.47" evidence="3"/>
<evidence type="ECO:0000256" key="2">
    <source>
        <dbReference type="ARBA" id="ARBA00023002"/>
    </source>
</evidence>
<dbReference type="PRINTS" id="PR00080">
    <property type="entry name" value="SDRFAMILY"/>
</dbReference>
<comment type="caution">
    <text evidence="3">The sequence shown here is derived from an EMBL/GenBank/DDBJ whole genome shotgun (WGS) entry which is preliminary data.</text>
</comment>
<dbReference type="RefSeq" id="WP_281487245.1">
    <property type="nucleotide sequence ID" value="NZ_JASATX010000001.1"/>
</dbReference>
<keyword evidence="2 3" id="KW-0560">Oxidoreductase</keyword>
<dbReference type="InterPro" id="IPR036291">
    <property type="entry name" value="NAD(P)-bd_dom_sf"/>
</dbReference>
<dbReference type="Gene3D" id="3.40.50.720">
    <property type="entry name" value="NAD(P)-binding Rossmann-like Domain"/>
    <property type="match status" value="1"/>
</dbReference>
<evidence type="ECO:0000313" key="3">
    <source>
        <dbReference type="EMBL" id="MDI2097450.1"/>
    </source>
</evidence>
<dbReference type="InterPro" id="IPR002347">
    <property type="entry name" value="SDR_fam"/>
</dbReference>
<evidence type="ECO:0000313" key="4">
    <source>
        <dbReference type="Proteomes" id="UP001321506"/>
    </source>
</evidence>
<protein>
    <submittedName>
        <fullName evidence="3">Glucose 1-dehydrogenase</fullName>
        <ecNumber evidence="3">1.1.1.47</ecNumber>
    </submittedName>
</protein>
<reference evidence="3 4" key="1">
    <citation type="submission" date="2023-04" db="EMBL/GenBank/DDBJ databases">
        <title>Klugiella caeni sp. nov. isolated from the sludge of biochemical tank.</title>
        <authorList>
            <person name="Geng K."/>
        </authorList>
    </citation>
    <scope>NUCLEOTIDE SEQUENCE [LARGE SCALE GENOMIC DNA]</scope>
    <source>
        <strain evidence="3 4">YN-L-19</strain>
    </source>
</reference>
<proteinExistence type="inferred from homology"/>
<dbReference type="AlphaFoldDB" id="A0AAW6T5T5"/>